<comment type="caution">
    <text evidence="1">The sequence shown here is derived from an EMBL/GenBank/DDBJ whole genome shotgun (WGS) entry which is preliminary data.</text>
</comment>
<dbReference type="Proteomes" id="UP000636661">
    <property type="component" value="Unassembled WGS sequence"/>
</dbReference>
<gene>
    <name evidence="1" type="ORF">GCM10010274_59070</name>
</gene>
<name>A0A918I3V8_9ACTN</name>
<protein>
    <submittedName>
        <fullName evidence="1">Uncharacterized protein</fullName>
    </submittedName>
</protein>
<dbReference type="AlphaFoldDB" id="A0A918I3V8"/>
<reference evidence="1" key="2">
    <citation type="submission" date="2020-09" db="EMBL/GenBank/DDBJ databases">
        <authorList>
            <person name="Sun Q."/>
            <person name="Ohkuma M."/>
        </authorList>
    </citation>
    <scope>NUCLEOTIDE SEQUENCE</scope>
    <source>
        <strain evidence="1">JCM 4391</strain>
    </source>
</reference>
<sequence>MSEKCLESVVADLKVLHGESWADHFAPVLGAALQAGESWAVNVMHRMLERAHETVRLAERVGGGPGLALQHVQGMDKKSAGWFVDLVLEARAG</sequence>
<evidence type="ECO:0000313" key="2">
    <source>
        <dbReference type="Proteomes" id="UP000636661"/>
    </source>
</evidence>
<organism evidence="1 2">
    <name type="scientific">Streptomyces lavendofoliae</name>
    <dbReference type="NCBI Taxonomy" id="67314"/>
    <lineage>
        <taxon>Bacteria</taxon>
        <taxon>Bacillati</taxon>
        <taxon>Actinomycetota</taxon>
        <taxon>Actinomycetes</taxon>
        <taxon>Kitasatosporales</taxon>
        <taxon>Streptomycetaceae</taxon>
        <taxon>Streptomyces</taxon>
    </lineage>
</organism>
<reference evidence="1" key="1">
    <citation type="journal article" date="2014" name="Int. J. Syst. Evol. Microbiol.">
        <title>Complete genome sequence of Corynebacterium casei LMG S-19264T (=DSM 44701T), isolated from a smear-ripened cheese.</title>
        <authorList>
            <consortium name="US DOE Joint Genome Institute (JGI-PGF)"/>
            <person name="Walter F."/>
            <person name="Albersmeier A."/>
            <person name="Kalinowski J."/>
            <person name="Ruckert C."/>
        </authorList>
    </citation>
    <scope>NUCLEOTIDE SEQUENCE</scope>
    <source>
        <strain evidence="1">JCM 4391</strain>
    </source>
</reference>
<proteinExistence type="predicted"/>
<evidence type="ECO:0000313" key="1">
    <source>
        <dbReference type="EMBL" id="GGU62466.1"/>
    </source>
</evidence>
<keyword evidence="2" id="KW-1185">Reference proteome</keyword>
<accession>A0A918I3V8</accession>
<dbReference type="EMBL" id="BMTP01000020">
    <property type="protein sequence ID" value="GGU62466.1"/>
    <property type="molecule type" value="Genomic_DNA"/>
</dbReference>